<reference evidence="3 4" key="1">
    <citation type="submission" date="2022-06" db="EMBL/GenBank/DDBJ databases">
        <authorList>
            <person name="Liu G."/>
        </authorList>
    </citation>
    <scope>NUCLEOTIDE SEQUENCE [LARGE SCALE GENOMIC DNA]</scope>
    <source>
        <strain evidence="3 4">E4</strain>
    </source>
</reference>
<dbReference type="Proteomes" id="UP001056619">
    <property type="component" value="Chromosome"/>
</dbReference>
<feature type="transmembrane region" description="Helical" evidence="1">
    <location>
        <begin position="139"/>
        <end position="160"/>
    </location>
</feature>
<keyword evidence="1" id="KW-0472">Membrane</keyword>
<keyword evidence="1" id="KW-0812">Transmembrane</keyword>
<evidence type="ECO:0000256" key="1">
    <source>
        <dbReference type="SAM" id="Phobius"/>
    </source>
</evidence>
<sequence>MDPSLATSLSFDVLLAGTLPFAEVWLAAAIVGVTASAFASGIPGTLLPISFSSGALLGGWLAILVVALGATVGSLVLYLLFERGSQAALLERYADRLARAEQFTSKAGILPIIGARIIGIPHVIITALCALGSLGRSKYVFSTFMGVLPAIVVSATAGAAI</sequence>
<evidence type="ECO:0000313" key="4">
    <source>
        <dbReference type="Proteomes" id="UP001056619"/>
    </source>
</evidence>
<keyword evidence="1" id="KW-1133">Transmembrane helix</keyword>
<feature type="domain" description="VTT" evidence="2">
    <location>
        <begin position="48"/>
        <end position="159"/>
    </location>
</feature>
<organism evidence="3 4">
    <name type="scientific">Qipengyuania citrea</name>
    <dbReference type="NCBI Taxonomy" id="225971"/>
    <lineage>
        <taxon>Bacteria</taxon>
        <taxon>Pseudomonadati</taxon>
        <taxon>Pseudomonadota</taxon>
        <taxon>Alphaproteobacteria</taxon>
        <taxon>Sphingomonadales</taxon>
        <taxon>Erythrobacteraceae</taxon>
        <taxon>Qipengyuania</taxon>
    </lineage>
</organism>
<accession>A0ABY4U5M5</accession>
<dbReference type="EMBL" id="CP098494">
    <property type="protein sequence ID" value="USA61409.1"/>
    <property type="molecule type" value="Genomic_DNA"/>
</dbReference>
<feature type="transmembrane region" description="Helical" evidence="1">
    <location>
        <begin position="59"/>
        <end position="81"/>
    </location>
</feature>
<keyword evidence="4" id="KW-1185">Reference proteome</keyword>
<dbReference type="InterPro" id="IPR032816">
    <property type="entry name" value="VTT_dom"/>
</dbReference>
<evidence type="ECO:0000259" key="2">
    <source>
        <dbReference type="Pfam" id="PF09335"/>
    </source>
</evidence>
<proteinExistence type="predicted"/>
<protein>
    <submittedName>
        <fullName evidence="3">VTT domain-containing protein</fullName>
    </submittedName>
</protein>
<dbReference type="RefSeq" id="WP_301642080.1">
    <property type="nucleotide sequence ID" value="NZ_CP098494.1"/>
</dbReference>
<feature type="transmembrane region" description="Helical" evidence="1">
    <location>
        <begin position="24"/>
        <end position="47"/>
    </location>
</feature>
<dbReference type="Pfam" id="PF09335">
    <property type="entry name" value="VTT_dom"/>
    <property type="match status" value="1"/>
</dbReference>
<gene>
    <name evidence="3" type="ORF">NCF85_00025</name>
</gene>
<evidence type="ECO:0000313" key="3">
    <source>
        <dbReference type="EMBL" id="USA61409.1"/>
    </source>
</evidence>
<name>A0ABY4U5M5_9SPHN</name>
<feature type="transmembrane region" description="Helical" evidence="1">
    <location>
        <begin position="109"/>
        <end position="132"/>
    </location>
</feature>